<name>M6G2U6_LEPIR</name>
<dbReference type="AlphaFoldDB" id="M6G2U6"/>
<feature type="compositionally biased region" description="Basic and acidic residues" evidence="1">
    <location>
        <begin position="27"/>
        <end position="41"/>
    </location>
</feature>
<protein>
    <submittedName>
        <fullName evidence="2">Uncharacterized protein</fullName>
    </submittedName>
</protein>
<gene>
    <name evidence="2" type="ORF">LEP1GSC037_0397</name>
</gene>
<accession>M6G2U6</accession>
<organism evidence="2 3">
    <name type="scientific">Leptospira interrogans str. 2006001854</name>
    <dbReference type="NCBI Taxonomy" id="1001590"/>
    <lineage>
        <taxon>Bacteria</taxon>
        <taxon>Pseudomonadati</taxon>
        <taxon>Spirochaetota</taxon>
        <taxon>Spirochaetia</taxon>
        <taxon>Leptospirales</taxon>
        <taxon>Leptospiraceae</taxon>
        <taxon>Leptospira</taxon>
    </lineage>
</organism>
<proteinExistence type="predicted"/>
<evidence type="ECO:0000313" key="3">
    <source>
        <dbReference type="Proteomes" id="UP000012128"/>
    </source>
</evidence>
<feature type="region of interest" description="Disordered" evidence="1">
    <location>
        <begin position="1"/>
        <end position="58"/>
    </location>
</feature>
<evidence type="ECO:0000256" key="1">
    <source>
        <dbReference type="SAM" id="MobiDB-lite"/>
    </source>
</evidence>
<dbReference type="Proteomes" id="UP000012128">
    <property type="component" value="Unassembled WGS sequence"/>
</dbReference>
<dbReference type="EMBL" id="AFLW02000242">
    <property type="protein sequence ID" value="EMM79343.1"/>
    <property type="molecule type" value="Genomic_DNA"/>
</dbReference>
<comment type="caution">
    <text evidence="2">The sequence shown here is derived from an EMBL/GenBank/DDBJ whole genome shotgun (WGS) entry which is preliminary data.</text>
</comment>
<reference evidence="2 3" key="1">
    <citation type="submission" date="2013-01" db="EMBL/GenBank/DDBJ databases">
        <authorList>
            <person name="Harkins D.M."/>
            <person name="Durkin A.S."/>
            <person name="Brinkac L.M."/>
            <person name="Haft D.H."/>
            <person name="Selengut J.D."/>
            <person name="Sanka R."/>
            <person name="DePew J."/>
            <person name="Purushe J."/>
            <person name="Hospenthal D.R."/>
            <person name="Murray C.K."/>
            <person name="Pimentel G."/>
            <person name="Wasfy M."/>
            <person name="Parker T."/>
            <person name="Miller R.S."/>
            <person name="Vinetz J.M."/>
            <person name="Sutton G.G."/>
            <person name="Nierman W.C."/>
            <person name="Fouts D.E."/>
        </authorList>
    </citation>
    <scope>NUCLEOTIDE SEQUENCE [LARGE SCALE GENOMIC DNA]</scope>
    <source>
        <strain evidence="2 3">2006001854</strain>
    </source>
</reference>
<evidence type="ECO:0000313" key="2">
    <source>
        <dbReference type="EMBL" id="EMM79343.1"/>
    </source>
</evidence>
<sequence>MKCDNAKIKTLSRSSSFHPLVKHKKMRNEEQDKTGQFEKLKKQTLKTPSTSFESKEVT</sequence>